<evidence type="ECO:0000256" key="5">
    <source>
        <dbReference type="ARBA" id="ARBA00023136"/>
    </source>
</evidence>
<dbReference type="OrthoDB" id="2112298at2759"/>
<dbReference type="InterPro" id="IPR002455">
    <property type="entry name" value="GPCR3_GABA-B"/>
</dbReference>
<name>A0A4P9W5Q8_9FUNG</name>
<accession>A0A4P9W5Q8</accession>
<dbReference type="PRINTS" id="PR00248">
    <property type="entry name" value="GPCRMGR"/>
</dbReference>
<evidence type="ECO:0000313" key="13">
    <source>
        <dbReference type="Proteomes" id="UP000269721"/>
    </source>
</evidence>
<reference evidence="13" key="1">
    <citation type="journal article" date="2018" name="Nat. Microbiol.">
        <title>Leveraging single-cell genomics to expand the fungal tree of life.</title>
        <authorList>
            <person name="Ahrendt S.R."/>
            <person name="Quandt C.A."/>
            <person name="Ciobanu D."/>
            <person name="Clum A."/>
            <person name="Salamov A."/>
            <person name="Andreopoulos B."/>
            <person name="Cheng J.F."/>
            <person name="Woyke T."/>
            <person name="Pelin A."/>
            <person name="Henrissat B."/>
            <person name="Reynolds N.K."/>
            <person name="Benny G.L."/>
            <person name="Smith M.E."/>
            <person name="James T.Y."/>
            <person name="Grigoriev I.V."/>
        </authorList>
    </citation>
    <scope>NUCLEOTIDE SEQUENCE [LARGE SCALE GENOMIC DNA]</scope>
</reference>
<dbReference type="PRINTS" id="PR01176">
    <property type="entry name" value="GABABRECEPTR"/>
</dbReference>
<evidence type="ECO:0000259" key="11">
    <source>
        <dbReference type="Pfam" id="PF01094"/>
    </source>
</evidence>
<keyword evidence="5 9" id="KW-0472">Membrane</keyword>
<evidence type="ECO:0000256" key="1">
    <source>
        <dbReference type="ARBA" id="ARBA00004141"/>
    </source>
</evidence>
<dbReference type="PANTHER" id="PTHR10519">
    <property type="entry name" value="GABA-B RECEPTOR"/>
    <property type="match status" value="1"/>
</dbReference>
<evidence type="ECO:0000256" key="6">
    <source>
        <dbReference type="ARBA" id="ARBA00023170"/>
    </source>
</evidence>
<evidence type="ECO:0000256" key="2">
    <source>
        <dbReference type="ARBA" id="ARBA00022692"/>
    </source>
</evidence>
<dbReference type="InterPro" id="IPR000337">
    <property type="entry name" value="GPCR_3"/>
</dbReference>
<dbReference type="Proteomes" id="UP000269721">
    <property type="component" value="Unassembled WGS sequence"/>
</dbReference>
<dbReference type="InterPro" id="IPR028082">
    <property type="entry name" value="Peripla_BP_I"/>
</dbReference>
<feature type="signal peptide" evidence="10">
    <location>
        <begin position="1"/>
        <end position="20"/>
    </location>
</feature>
<evidence type="ECO:0000256" key="8">
    <source>
        <dbReference type="ARBA" id="ARBA00023224"/>
    </source>
</evidence>
<evidence type="ECO:0000313" key="12">
    <source>
        <dbReference type="EMBL" id="RKO85436.1"/>
    </source>
</evidence>
<keyword evidence="7" id="KW-0325">Glycoprotein</keyword>
<keyword evidence="3 9" id="KW-1133">Transmembrane helix</keyword>
<keyword evidence="13" id="KW-1185">Reference proteome</keyword>
<keyword evidence="4" id="KW-0297">G-protein coupled receptor</keyword>
<evidence type="ECO:0000256" key="4">
    <source>
        <dbReference type="ARBA" id="ARBA00023040"/>
    </source>
</evidence>
<feature type="domain" description="Receptor ligand binding region" evidence="11">
    <location>
        <begin position="282"/>
        <end position="361"/>
    </location>
</feature>
<gene>
    <name evidence="12" type="ORF">BDK51DRAFT_48250</name>
</gene>
<dbReference type="GO" id="GO:0007214">
    <property type="term" value="P:gamma-aminobutyric acid signaling pathway"/>
    <property type="evidence" value="ECO:0007669"/>
    <property type="project" value="TreeGrafter"/>
</dbReference>
<feature type="transmembrane region" description="Helical" evidence="9">
    <location>
        <begin position="449"/>
        <end position="467"/>
    </location>
</feature>
<dbReference type="Gene3D" id="3.40.50.2300">
    <property type="match status" value="3"/>
</dbReference>
<dbReference type="PANTHER" id="PTHR10519:SF20">
    <property type="entry name" value="G-PROTEIN COUPLED RECEPTOR 156-RELATED"/>
    <property type="match status" value="1"/>
</dbReference>
<dbReference type="AlphaFoldDB" id="A0A4P9W5Q8"/>
<feature type="transmembrane region" description="Helical" evidence="9">
    <location>
        <begin position="416"/>
        <end position="437"/>
    </location>
</feature>
<dbReference type="GO" id="GO:0038039">
    <property type="term" value="C:G protein-coupled receptor heterodimeric complex"/>
    <property type="evidence" value="ECO:0007669"/>
    <property type="project" value="TreeGrafter"/>
</dbReference>
<feature type="domain" description="Receptor ligand binding region" evidence="11">
    <location>
        <begin position="64"/>
        <end position="182"/>
    </location>
</feature>
<proteinExistence type="predicted"/>
<sequence>MRLAAMLLEVVLLLVGHAFAVTTIKLAAILPRIQHFYPEQISPWICSTRGASYVWASSTGGVLSQAIAEGLAAIEGNYSAVVGEFNSATTELLAYTMAAANIPLCSGGSSSPALSSKTSFPTFFRTIPSDNLQTLVMLLFVQSQGWARVAIFASNSAYAQGLADALYATASGFGVEVLVSLEVNVADPVDLSLKGPRGSVIRPEDNIQQSLCLTINSYPICPGSVLSDTPALSAADLSNLEGLIVTSPLGPSADWEAIYQAEYGRPPQERITPTITYPTHQPPARSQYDAVFAVAYGLQHMMQAYGLSANDIAINKWQMEMKPTIGQFTNYSAFAGSTGTIEFNANGDRVSAFYGIYNVQTNGSSPAMNIIGTSDTSTIKLASPPVFYSGLSTPPADVPVFTWDVVGYNQAAAAFLTAWAALYLAILGLSLPFLLIYRDHPAFKPVSPPFMAVTAFGMMLILATIFIDAKQWQTEGSLLAGMVSRGRRVALACCEFRLLTNSVVVEVNRHRDF</sequence>
<dbReference type="GO" id="GO:0004965">
    <property type="term" value="F:G protein-coupled GABA receptor activity"/>
    <property type="evidence" value="ECO:0007669"/>
    <property type="project" value="InterPro"/>
</dbReference>
<feature type="chain" id="PRO_5020353432" evidence="10">
    <location>
        <begin position="21"/>
        <end position="513"/>
    </location>
</feature>
<comment type="subcellular location">
    <subcellularLocation>
        <location evidence="1">Membrane</location>
        <topology evidence="1">Multi-pass membrane protein</topology>
    </subcellularLocation>
</comment>
<evidence type="ECO:0000256" key="10">
    <source>
        <dbReference type="SAM" id="SignalP"/>
    </source>
</evidence>
<keyword evidence="8" id="KW-0807">Transducer</keyword>
<dbReference type="EMBL" id="KZ999079">
    <property type="protein sequence ID" value="RKO85436.1"/>
    <property type="molecule type" value="Genomic_DNA"/>
</dbReference>
<organism evidence="12 13">
    <name type="scientific">Blyttiomyces helicus</name>
    <dbReference type="NCBI Taxonomy" id="388810"/>
    <lineage>
        <taxon>Eukaryota</taxon>
        <taxon>Fungi</taxon>
        <taxon>Fungi incertae sedis</taxon>
        <taxon>Chytridiomycota</taxon>
        <taxon>Chytridiomycota incertae sedis</taxon>
        <taxon>Chytridiomycetes</taxon>
        <taxon>Chytridiomycetes incertae sedis</taxon>
        <taxon>Blyttiomyces</taxon>
    </lineage>
</organism>
<dbReference type="Pfam" id="PF01094">
    <property type="entry name" value="ANF_receptor"/>
    <property type="match status" value="2"/>
</dbReference>
<keyword evidence="6" id="KW-0675">Receptor</keyword>
<evidence type="ECO:0000256" key="9">
    <source>
        <dbReference type="SAM" id="Phobius"/>
    </source>
</evidence>
<evidence type="ECO:0000256" key="7">
    <source>
        <dbReference type="ARBA" id="ARBA00023180"/>
    </source>
</evidence>
<keyword evidence="2 9" id="KW-0812">Transmembrane</keyword>
<dbReference type="InterPro" id="IPR001828">
    <property type="entry name" value="ANF_lig-bd_rcpt"/>
</dbReference>
<dbReference type="SUPFAM" id="SSF53822">
    <property type="entry name" value="Periplasmic binding protein-like I"/>
    <property type="match status" value="1"/>
</dbReference>
<keyword evidence="10" id="KW-0732">Signal</keyword>
<protein>
    <submittedName>
        <fullName evidence="12">Periplasmic binding protein-like I</fullName>
    </submittedName>
</protein>
<evidence type="ECO:0000256" key="3">
    <source>
        <dbReference type="ARBA" id="ARBA00022989"/>
    </source>
</evidence>